<dbReference type="Proteomes" id="UP001430356">
    <property type="component" value="Unassembled WGS sequence"/>
</dbReference>
<accession>A0AAW0EW17</accession>
<comment type="caution">
    <text evidence="1">The sequence shown here is derived from an EMBL/GenBank/DDBJ whole genome shotgun (WGS) entry which is preliminary data.</text>
</comment>
<evidence type="ECO:0000313" key="1">
    <source>
        <dbReference type="EMBL" id="KAK7197614.1"/>
    </source>
</evidence>
<sequence length="238" mass="25374">MDVPFILLDTRTGFHLASRHLKRVGGPAKSKSALAVLCCSIYLQWSCVCERADGSERNGKSSEFIVESPWGNGATDDVQCFCREGVFLCVVFAKTRHTLYSRFAKCIAGEGACARSSDLKTAARLRECVVRVFKEAVDAAFGAAHVAEYAVAAWGPSGTVSAGSGAVGGRLSTFGRLTDASLLSGVFVEGDLKYKVDNGEGCLFVAVASNLSMQVFETLCGDEVLSQWAVSVCRICEV</sequence>
<gene>
    <name evidence="1" type="ORF">NESM_000712100</name>
</gene>
<reference evidence="1 2" key="1">
    <citation type="journal article" date="2021" name="MBio">
        <title>A New Model Trypanosomatid, Novymonas esmeraldas: Genomic Perception of Its 'Candidatus Pandoraea novymonadis' Endosymbiont.</title>
        <authorList>
            <person name="Zakharova A."/>
            <person name="Saura A."/>
            <person name="Butenko A."/>
            <person name="Podesvova L."/>
            <person name="Warmusova S."/>
            <person name="Kostygov A.Y."/>
            <person name="Nenarokova A."/>
            <person name="Lukes J."/>
            <person name="Opperdoes F.R."/>
            <person name="Yurchenko V."/>
        </authorList>
    </citation>
    <scope>NUCLEOTIDE SEQUENCE [LARGE SCALE GENOMIC DNA]</scope>
    <source>
        <strain evidence="1 2">E262AT.01</strain>
    </source>
</reference>
<evidence type="ECO:0000313" key="2">
    <source>
        <dbReference type="Proteomes" id="UP001430356"/>
    </source>
</evidence>
<dbReference type="AlphaFoldDB" id="A0AAW0EW17"/>
<proteinExistence type="predicted"/>
<dbReference type="EMBL" id="JAECZO010000113">
    <property type="protein sequence ID" value="KAK7197614.1"/>
    <property type="molecule type" value="Genomic_DNA"/>
</dbReference>
<name>A0AAW0EW17_9TRYP</name>
<protein>
    <submittedName>
        <fullName evidence="1">Uncharacterized protein</fullName>
    </submittedName>
</protein>
<keyword evidence="2" id="KW-1185">Reference proteome</keyword>
<organism evidence="1 2">
    <name type="scientific">Novymonas esmeraldas</name>
    <dbReference type="NCBI Taxonomy" id="1808958"/>
    <lineage>
        <taxon>Eukaryota</taxon>
        <taxon>Discoba</taxon>
        <taxon>Euglenozoa</taxon>
        <taxon>Kinetoplastea</taxon>
        <taxon>Metakinetoplastina</taxon>
        <taxon>Trypanosomatida</taxon>
        <taxon>Trypanosomatidae</taxon>
        <taxon>Novymonas</taxon>
    </lineage>
</organism>